<dbReference type="OrthoDB" id="348678at2759"/>
<feature type="signal peptide" evidence="3">
    <location>
        <begin position="1"/>
        <end position="23"/>
    </location>
</feature>
<keyword evidence="2" id="KW-0325">Glycoprotein</keyword>
<comment type="caution">
    <text evidence="5">The sequence shown here is derived from an EMBL/GenBank/DDBJ whole genome shotgun (WGS) entry which is preliminary data.</text>
</comment>
<accession>A0A9W6XS81</accession>
<evidence type="ECO:0000259" key="4">
    <source>
        <dbReference type="Pfam" id="PF00149"/>
    </source>
</evidence>
<gene>
    <name evidence="5" type="ORF">Pfra01_001650700</name>
</gene>
<dbReference type="InterPro" id="IPR029052">
    <property type="entry name" value="Metallo-depent_PP-like"/>
</dbReference>
<protein>
    <submittedName>
        <fullName evidence="5">Unnamed protein product</fullName>
    </submittedName>
</protein>
<keyword evidence="6" id="KW-1185">Reference proteome</keyword>
<keyword evidence="1" id="KW-0378">Hydrolase</keyword>
<feature type="chain" id="PRO_5040868231" evidence="3">
    <location>
        <begin position="24"/>
        <end position="242"/>
    </location>
</feature>
<dbReference type="SUPFAM" id="SSF56300">
    <property type="entry name" value="Metallo-dependent phosphatases"/>
    <property type="match status" value="1"/>
</dbReference>
<dbReference type="GO" id="GO:0016787">
    <property type="term" value="F:hydrolase activity"/>
    <property type="evidence" value="ECO:0007669"/>
    <property type="project" value="UniProtKB-KW"/>
</dbReference>
<dbReference type="Proteomes" id="UP001165121">
    <property type="component" value="Unassembled WGS sequence"/>
</dbReference>
<dbReference type="Pfam" id="PF00149">
    <property type="entry name" value="Metallophos"/>
    <property type="match status" value="1"/>
</dbReference>
<dbReference type="PANTHER" id="PTHR10340">
    <property type="entry name" value="SPHINGOMYELIN PHOSPHODIESTERASE"/>
    <property type="match status" value="1"/>
</dbReference>
<evidence type="ECO:0000256" key="3">
    <source>
        <dbReference type="SAM" id="SignalP"/>
    </source>
</evidence>
<organism evidence="5 6">
    <name type="scientific">Phytophthora fragariaefolia</name>
    <dbReference type="NCBI Taxonomy" id="1490495"/>
    <lineage>
        <taxon>Eukaryota</taxon>
        <taxon>Sar</taxon>
        <taxon>Stramenopiles</taxon>
        <taxon>Oomycota</taxon>
        <taxon>Peronosporomycetes</taxon>
        <taxon>Peronosporales</taxon>
        <taxon>Peronosporaceae</taxon>
        <taxon>Phytophthora</taxon>
    </lineage>
</organism>
<dbReference type="PANTHER" id="PTHR10340:SF57">
    <property type="entry name" value="METALLOPHOS DOMAIN-CONTAINING PROTEIN"/>
    <property type="match status" value="1"/>
</dbReference>
<proteinExistence type="predicted"/>
<evidence type="ECO:0000313" key="6">
    <source>
        <dbReference type="Proteomes" id="UP001165121"/>
    </source>
</evidence>
<name>A0A9W6XS81_9STRA</name>
<keyword evidence="3" id="KW-0732">Signal</keyword>
<evidence type="ECO:0000256" key="1">
    <source>
        <dbReference type="ARBA" id="ARBA00022801"/>
    </source>
</evidence>
<evidence type="ECO:0000313" key="5">
    <source>
        <dbReference type="EMBL" id="GMF45726.1"/>
    </source>
</evidence>
<dbReference type="AlphaFoldDB" id="A0A9W6XS81"/>
<dbReference type="EMBL" id="BSXT01001878">
    <property type="protein sequence ID" value="GMF45726.1"/>
    <property type="molecule type" value="Genomic_DNA"/>
</dbReference>
<feature type="domain" description="Calcineurin-like phosphoesterase" evidence="4">
    <location>
        <begin position="63"/>
        <end position="176"/>
    </location>
</feature>
<dbReference type="InterPro" id="IPR004843">
    <property type="entry name" value="Calcineurin-like_PHP"/>
</dbReference>
<reference evidence="5" key="1">
    <citation type="submission" date="2023-04" db="EMBL/GenBank/DDBJ databases">
        <title>Phytophthora fragariaefolia NBRC 109709.</title>
        <authorList>
            <person name="Ichikawa N."/>
            <person name="Sato H."/>
            <person name="Tonouchi N."/>
        </authorList>
    </citation>
    <scope>NUCLEOTIDE SEQUENCE</scope>
    <source>
        <strain evidence="5">NBRC 109709</strain>
    </source>
</reference>
<evidence type="ECO:0000256" key="2">
    <source>
        <dbReference type="ARBA" id="ARBA00023180"/>
    </source>
</evidence>
<sequence>MVLRCSGLLALAALGLVITSGDSSTSVDLTTFPVGVGTSTESADSSGGGAAAGDDAALPTVGHILHFSDVHLNISATLDANDSAAIPVAYGDDAPTNLLVSALEYAKRLLPEPDFFLYTGDHVVHGDLTDEYLAAAVEENVEIMAKYFAATDNGTTLDITAIIGNSDTSPDYTMNVTDPETEENPNIALISAAWKDTMSPSNLDWFNRRGYLAYALDVNVIVITLNTLPYSVGRQKSVNLRS</sequence>